<dbReference type="PANTHER" id="PTHR42791">
    <property type="entry name" value="GNAT FAMILY ACETYLTRANSFERASE"/>
    <property type="match status" value="1"/>
</dbReference>
<evidence type="ECO:0000259" key="1">
    <source>
        <dbReference type="PROSITE" id="PS51186"/>
    </source>
</evidence>
<name>A0ABY5PLZ6_9ACTN</name>
<dbReference type="Proteomes" id="UP001058860">
    <property type="component" value="Chromosome"/>
</dbReference>
<dbReference type="PANTHER" id="PTHR42791:SF1">
    <property type="entry name" value="N-ACETYLTRANSFERASE DOMAIN-CONTAINING PROTEIN"/>
    <property type="match status" value="1"/>
</dbReference>
<dbReference type="Gene3D" id="3.40.630.30">
    <property type="match status" value="1"/>
</dbReference>
<sequence length="199" mass="22729">MLTTPVSVRTARPEDRRALAKVLSRAFYDDPVTSYFYPRDRTRERHARTFFAIRLRQLGVQEQVHTTDDLAGAALWALPGRWREEGHEVIQYLPTVPAMLPRLRTALRAMRLIEDHHPHEPHLYLSILGTDPSQQGRGIGSALLGPGLRLADEDGLPCYLESSKESNVAFYARHGFTVREVIALPGDGPRLWLMWREPR</sequence>
<dbReference type="InterPro" id="IPR016181">
    <property type="entry name" value="Acyl_CoA_acyltransferase"/>
</dbReference>
<feature type="domain" description="N-acetyltransferase" evidence="1">
    <location>
        <begin position="53"/>
        <end position="199"/>
    </location>
</feature>
<dbReference type="CDD" id="cd04301">
    <property type="entry name" value="NAT_SF"/>
    <property type="match status" value="1"/>
</dbReference>
<gene>
    <name evidence="2" type="ORF">LRS13_07905</name>
</gene>
<dbReference type="EMBL" id="CP088295">
    <property type="protein sequence ID" value="UUY05435.1"/>
    <property type="molecule type" value="Genomic_DNA"/>
</dbReference>
<dbReference type="SUPFAM" id="SSF55729">
    <property type="entry name" value="Acyl-CoA N-acyltransferases (Nat)"/>
    <property type="match status" value="1"/>
</dbReference>
<dbReference type="RefSeq" id="WP_353865895.1">
    <property type="nucleotide sequence ID" value="NZ_CP088295.1"/>
</dbReference>
<accession>A0ABY5PLZ6</accession>
<proteinExistence type="predicted"/>
<evidence type="ECO:0000313" key="2">
    <source>
        <dbReference type="EMBL" id="UUY05435.1"/>
    </source>
</evidence>
<keyword evidence="3" id="KW-1185">Reference proteome</keyword>
<dbReference type="InterPro" id="IPR052523">
    <property type="entry name" value="Trichothecene_AcTrans"/>
</dbReference>
<dbReference type="Pfam" id="PF00583">
    <property type="entry name" value="Acetyltransf_1"/>
    <property type="match status" value="1"/>
</dbReference>
<organism evidence="2 3">
    <name type="scientific">Svornostia abyssi</name>
    <dbReference type="NCBI Taxonomy" id="2898438"/>
    <lineage>
        <taxon>Bacteria</taxon>
        <taxon>Bacillati</taxon>
        <taxon>Actinomycetota</taxon>
        <taxon>Thermoleophilia</taxon>
        <taxon>Solirubrobacterales</taxon>
        <taxon>Baekduiaceae</taxon>
        <taxon>Svornostia</taxon>
    </lineage>
</organism>
<protein>
    <submittedName>
        <fullName evidence="2">GNAT family N-acetyltransferase</fullName>
    </submittedName>
</protein>
<dbReference type="InterPro" id="IPR000182">
    <property type="entry name" value="GNAT_dom"/>
</dbReference>
<reference evidence="3" key="1">
    <citation type="submission" date="2021-11" db="EMBL/GenBank/DDBJ databases">
        <title>Cultivation dependent microbiological survey of springs from the worlds oldest radium mine currently devoted to the extraction of radon-saturated water.</title>
        <authorList>
            <person name="Kapinusova G."/>
            <person name="Smrhova T."/>
            <person name="Strejcek M."/>
            <person name="Suman J."/>
            <person name="Jani K."/>
            <person name="Pajer P."/>
            <person name="Uhlik O."/>
        </authorList>
    </citation>
    <scope>NUCLEOTIDE SEQUENCE [LARGE SCALE GENOMIC DNA]</scope>
    <source>
        <strain evidence="3">J379</strain>
    </source>
</reference>
<dbReference type="PROSITE" id="PS51186">
    <property type="entry name" value="GNAT"/>
    <property type="match status" value="1"/>
</dbReference>
<evidence type="ECO:0000313" key="3">
    <source>
        <dbReference type="Proteomes" id="UP001058860"/>
    </source>
</evidence>